<sequence length="61" mass="5834">MELILALVVGIAAALGAGALSGIKIGGAELGNELASYMGMLYGLIAGGGAVVIGLALTTFV</sequence>
<feature type="transmembrane region" description="Helical" evidence="1">
    <location>
        <begin position="37"/>
        <end position="60"/>
    </location>
</feature>
<keyword evidence="1" id="KW-0472">Membrane</keyword>
<evidence type="ECO:0000313" key="2">
    <source>
        <dbReference type="EMBL" id="KNG92130.1"/>
    </source>
</evidence>
<dbReference type="EMBL" id="AQQZ01000014">
    <property type="protein sequence ID" value="KNG92130.1"/>
    <property type="molecule type" value="Genomic_DNA"/>
</dbReference>
<dbReference type="Proteomes" id="UP000036938">
    <property type="component" value="Unassembled WGS sequence"/>
</dbReference>
<comment type="caution">
    <text evidence="2">The sequence shown here is derived from an EMBL/GenBank/DDBJ whole genome shotgun (WGS) entry which is preliminary data.</text>
</comment>
<protein>
    <submittedName>
        <fullName evidence="2">Uncharacterized protein</fullName>
    </submittedName>
</protein>
<reference evidence="2 3" key="1">
    <citation type="journal article" date="2015" name="Int. J. Syst. Evol. Microbiol.">
        <title>Aestuariivita atlantica sp. nov., isolated from deep sea sediment of the Atlantic Ocean.</title>
        <authorList>
            <person name="Li G."/>
            <person name="Lai Q."/>
            <person name="Du Y."/>
            <person name="Liu X."/>
            <person name="Sun F."/>
            <person name="Shao Z."/>
        </authorList>
    </citation>
    <scope>NUCLEOTIDE SEQUENCE [LARGE SCALE GENOMIC DNA]</scope>
    <source>
        <strain evidence="2 3">22II-S11-z3</strain>
    </source>
</reference>
<keyword evidence="3" id="KW-1185">Reference proteome</keyword>
<gene>
    <name evidence="2" type="ORF">ATO11_18895</name>
</gene>
<proteinExistence type="predicted"/>
<organism evidence="2 3">
    <name type="scientific">Pseudaestuariivita atlantica</name>
    <dbReference type="NCBI Taxonomy" id="1317121"/>
    <lineage>
        <taxon>Bacteria</taxon>
        <taxon>Pseudomonadati</taxon>
        <taxon>Pseudomonadota</taxon>
        <taxon>Alphaproteobacteria</taxon>
        <taxon>Rhodobacterales</taxon>
        <taxon>Paracoccaceae</taxon>
        <taxon>Pseudaestuariivita</taxon>
    </lineage>
</organism>
<keyword evidence="1" id="KW-1133">Transmembrane helix</keyword>
<keyword evidence="1" id="KW-0812">Transmembrane</keyword>
<name>A0A0L1JK51_9RHOB</name>
<dbReference type="STRING" id="1317121.ATO11_18895"/>
<dbReference type="RefSeq" id="WP_050532485.1">
    <property type="nucleotide sequence ID" value="NZ_AQQZ01000014.1"/>
</dbReference>
<accession>A0A0L1JK51</accession>
<evidence type="ECO:0000313" key="3">
    <source>
        <dbReference type="Proteomes" id="UP000036938"/>
    </source>
</evidence>
<dbReference type="AlphaFoldDB" id="A0A0L1JK51"/>
<evidence type="ECO:0000256" key="1">
    <source>
        <dbReference type="SAM" id="Phobius"/>
    </source>
</evidence>